<comment type="similarity">
    <text evidence="1">Belongs to the prokaryotic molybdopterin-containing oxidoreductase family.</text>
</comment>
<dbReference type="InterPro" id="IPR009010">
    <property type="entry name" value="Asp_de-COase-like_dom_sf"/>
</dbReference>
<dbReference type="SUPFAM" id="SSF53706">
    <property type="entry name" value="Formate dehydrogenase/DMSO reductase, domains 1-3"/>
    <property type="match status" value="1"/>
</dbReference>
<dbReference type="CDD" id="cd00207">
    <property type="entry name" value="fer2"/>
    <property type="match status" value="1"/>
</dbReference>
<gene>
    <name evidence="8" type="ORF">E4K65_03270</name>
</gene>
<evidence type="ECO:0000259" key="7">
    <source>
        <dbReference type="PROSITE" id="PS51669"/>
    </source>
</evidence>
<dbReference type="InterPro" id="IPR037949">
    <property type="entry name" value="MopB_CT_Acetylene-hydratase"/>
</dbReference>
<dbReference type="Pfam" id="PF04879">
    <property type="entry name" value="Molybdop_Fe4S4"/>
    <property type="match status" value="1"/>
</dbReference>
<dbReference type="GO" id="GO:0051536">
    <property type="term" value="F:iron-sulfur cluster binding"/>
    <property type="evidence" value="ECO:0007669"/>
    <property type="project" value="UniProtKB-KW"/>
</dbReference>
<dbReference type="GO" id="GO:0043546">
    <property type="term" value="F:molybdopterin cofactor binding"/>
    <property type="evidence" value="ECO:0007669"/>
    <property type="project" value="InterPro"/>
</dbReference>
<dbReference type="PROSITE" id="PS51669">
    <property type="entry name" value="4FE4S_MOW_BIS_MGD"/>
    <property type="match status" value="1"/>
</dbReference>
<dbReference type="PROSITE" id="PS51384">
    <property type="entry name" value="FAD_FR"/>
    <property type="match status" value="1"/>
</dbReference>
<dbReference type="SUPFAM" id="SSF50692">
    <property type="entry name" value="ADC-like"/>
    <property type="match status" value="1"/>
</dbReference>
<dbReference type="Gene3D" id="2.40.30.10">
    <property type="entry name" value="Translation factors"/>
    <property type="match status" value="1"/>
</dbReference>
<dbReference type="Pfam" id="PF01568">
    <property type="entry name" value="Molydop_binding"/>
    <property type="match status" value="1"/>
</dbReference>
<dbReference type="PROSITE" id="PS51085">
    <property type="entry name" value="2FE2S_FER_2"/>
    <property type="match status" value="1"/>
</dbReference>
<dbReference type="InterPro" id="IPR006963">
    <property type="entry name" value="Mopterin_OxRdtase_4Fe-4S_dom"/>
</dbReference>
<dbReference type="InterPro" id="IPR036010">
    <property type="entry name" value="2Fe-2S_ferredoxin-like_sf"/>
</dbReference>
<feature type="domain" description="4Fe-4S Mo/W bis-MGD-type" evidence="7">
    <location>
        <begin position="3"/>
        <end position="58"/>
    </location>
</feature>
<comment type="caution">
    <text evidence="8">The sequence shown here is derived from an EMBL/GenBank/DDBJ whole genome shotgun (WGS) entry which is preliminary data.</text>
</comment>
<feature type="domain" description="FAD-binding FR-type" evidence="6">
    <location>
        <begin position="776"/>
        <end position="877"/>
    </location>
</feature>
<organism evidence="8 9">
    <name type="scientific">Bradyrhizobium niftali</name>
    <dbReference type="NCBI Taxonomy" id="2560055"/>
    <lineage>
        <taxon>Bacteria</taxon>
        <taxon>Pseudomonadati</taxon>
        <taxon>Pseudomonadota</taxon>
        <taxon>Alphaproteobacteria</taxon>
        <taxon>Hyphomicrobiales</taxon>
        <taxon>Nitrobacteraceae</taxon>
        <taxon>Bradyrhizobium</taxon>
    </lineage>
</organism>
<dbReference type="InterPro" id="IPR006657">
    <property type="entry name" value="MoPterin_dinucl-bd_dom"/>
</dbReference>
<protein>
    <submittedName>
        <fullName evidence="8">2Fe-2S iron-sulfur cluster binding domain-containing protein</fullName>
    </submittedName>
</protein>
<dbReference type="CDD" id="cd02781">
    <property type="entry name" value="MopB_CT_Acetylene-hydratase"/>
    <property type="match status" value="1"/>
</dbReference>
<dbReference type="AlphaFoldDB" id="A0A4Y9M7W7"/>
<dbReference type="InterPro" id="IPR050612">
    <property type="entry name" value="Prok_Mopterin_Oxidored"/>
</dbReference>
<dbReference type="CDD" id="cd06184">
    <property type="entry name" value="flavohem_like_fad_nad_binding"/>
    <property type="match status" value="1"/>
</dbReference>
<dbReference type="InterPro" id="IPR012675">
    <property type="entry name" value="Beta-grasp_dom_sf"/>
</dbReference>
<dbReference type="GO" id="GO:0016491">
    <property type="term" value="F:oxidoreductase activity"/>
    <property type="evidence" value="ECO:0007669"/>
    <property type="project" value="InterPro"/>
</dbReference>
<dbReference type="Gene3D" id="3.40.50.740">
    <property type="match status" value="2"/>
</dbReference>
<dbReference type="SUPFAM" id="SSF63380">
    <property type="entry name" value="Riboflavin synthase domain-like"/>
    <property type="match status" value="1"/>
</dbReference>
<dbReference type="InterPro" id="IPR017938">
    <property type="entry name" value="Riboflavin_synthase-like_b-brl"/>
</dbReference>
<dbReference type="Pfam" id="PF00175">
    <property type="entry name" value="NAD_binding_1"/>
    <property type="match status" value="1"/>
</dbReference>
<dbReference type="EMBL" id="SPQT01000001">
    <property type="protein sequence ID" value="TFV51127.1"/>
    <property type="molecule type" value="Genomic_DNA"/>
</dbReference>
<evidence type="ECO:0000313" key="9">
    <source>
        <dbReference type="Proteomes" id="UP000297966"/>
    </source>
</evidence>
<reference evidence="8 9" key="1">
    <citation type="submission" date="2019-03" db="EMBL/GenBank/DDBJ databases">
        <title>Bradyrhizobium diversity isolated from nodules of Chamaecrista fasciculata.</title>
        <authorList>
            <person name="Klepa M.S."/>
            <person name="Urquiaga M.O."/>
            <person name="Hungria M."/>
            <person name="Delamuta J.R."/>
        </authorList>
    </citation>
    <scope>NUCLEOTIDE SEQUENCE [LARGE SCALE GENOMIC DNA]</scope>
    <source>
        <strain evidence="8 9">CNPSo 3448</strain>
    </source>
</reference>
<proteinExistence type="inferred from homology"/>
<evidence type="ECO:0000313" key="8">
    <source>
        <dbReference type="EMBL" id="TFV51127.1"/>
    </source>
</evidence>
<dbReference type="Gene3D" id="3.40.228.10">
    <property type="entry name" value="Dimethylsulfoxide Reductase, domain 2"/>
    <property type="match status" value="2"/>
</dbReference>
<dbReference type="PANTHER" id="PTHR43742:SF6">
    <property type="entry name" value="OXIDOREDUCTASE YYAE-RELATED"/>
    <property type="match status" value="1"/>
</dbReference>
<dbReference type="PRINTS" id="PR00410">
    <property type="entry name" value="PHEHYDRXLASE"/>
</dbReference>
<name>A0A4Y9M7W7_9BRAD</name>
<evidence type="ECO:0000256" key="2">
    <source>
        <dbReference type="ARBA" id="ARBA00022723"/>
    </source>
</evidence>
<sequence>MSKQEKPGFCTLCRSRCGTLNVVENDRLVAVQPNPAHPTGKALCPKGRAAPEIAHSARRLKTPLRRTAPKGAPDPGFVPISWDEALSEIAERLGRYREETGPESVAFAVTSGSSSSTSDSLDWIQRFVRGFGSPNNCFSTEICNWHKDHAHAFTFGCGLPTADYRNSELILLWGHNPANVWLAQAEAISAARARGAKLAVIDPRLTGSARDADLWLRIRPGTDAALALGLARWLIVNRAYDAEFVRRWTNAAFLVRNSDGCFLRAGDIGLQGDGFLVWDEAAGRAALAADGLAVAALEGNFEVIDPEGPIACRTGFDHYVAAAEPYDPATVERTTGIPAAQVEQLAATISAAASVCYHGWTGLGQHTNASQTERAVATLYALTGCFDAPGGNVRMPSLPVPSLHSIAMIPLETRARTLGLSERPLGPPTDGWITSSDFYDAALTGKPYRVRALFAFGSNLLVSHPAPERGREALKALDFQVHCDLFLNPTAEMADIVLPVSSPWEHEALRLGFEISPEAQELVQLRPQMIPRQGEARSDMWIVFQLAKRLGMGELFFDGDVEKGFEHLLAPLGLDLEALRARPEGIRVPLKHLHRKYETTGFATQTGKAELYSELLHRHGYPAVPRFIEPTERRDEAFPLTLFSANSGYFCHSQHRGINTLRRKRAEPTAEIHPELARRRRIQEGDWMRVSSRMGAIRMRAIFNDALAQDVVASDYGWWQPAPDLGLPGYLPDATQPVGASFNAIIAEDGRDPLSGALALRSFACDVAPEEGTSWQGWRSFAVAERREECSDVVGLTLRPVDGGSLPAFRPGQYVSVRMGGAIRSYSLTGAAAASHEAYDIGVRHIEGGRVSTAIRHGLAPGDVVELQSPKGGFVLPLRNEFPVVLIAGGIGITPFLSYLETLEGTSDEPRVTLHYGCRDNESRPFQHRLEALRQRLPNLTLVTHLSQPRSGDRFDRQGRFTVSDLDPELLHKRARFYMCASDAMMEEVSAGLQARGVPAFEIFRERFRSPAPSALDRLVPRRIHFARSGRTLTWSPQVPLISILATAEGAGLALPSGCRVGQCESCAVPIKTGEVRHFVDCADLDGGHCLTCQAVPLSDLVIDA</sequence>
<evidence type="ECO:0000259" key="5">
    <source>
        <dbReference type="PROSITE" id="PS51085"/>
    </source>
</evidence>
<dbReference type="Gene3D" id="3.40.50.80">
    <property type="entry name" value="Nucleotide-binding domain of ferredoxin-NADP reductase (FNR) module"/>
    <property type="match status" value="1"/>
</dbReference>
<dbReference type="Gene3D" id="2.40.40.20">
    <property type="match status" value="1"/>
</dbReference>
<keyword evidence="9" id="KW-1185">Reference proteome</keyword>
<keyword evidence="3" id="KW-0408">Iron</keyword>
<dbReference type="InterPro" id="IPR039261">
    <property type="entry name" value="FNR_nucleotide-bd"/>
</dbReference>
<dbReference type="SUPFAM" id="SSF52343">
    <property type="entry name" value="Ferredoxin reductase-like, C-terminal NADP-linked domain"/>
    <property type="match status" value="1"/>
</dbReference>
<dbReference type="InterPro" id="IPR001041">
    <property type="entry name" value="2Fe-2S_ferredoxin-type"/>
</dbReference>
<dbReference type="GO" id="GO:0046872">
    <property type="term" value="F:metal ion binding"/>
    <property type="evidence" value="ECO:0007669"/>
    <property type="project" value="UniProtKB-KW"/>
</dbReference>
<dbReference type="InterPro" id="IPR006656">
    <property type="entry name" value="Mopterin_OxRdtase"/>
</dbReference>
<evidence type="ECO:0000256" key="1">
    <source>
        <dbReference type="ARBA" id="ARBA00010312"/>
    </source>
</evidence>
<dbReference type="Pfam" id="PF00111">
    <property type="entry name" value="Fer2"/>
    <property type="match status" value="1"/>
</dbReference>
<dbReference type="OrthoDB" id="9810782at2"/>
<dbReference type="RefSeq" id="WP_135172880.1">
    <property type="nucleotide sequence ID" value="NZ_SPQT01000001.1"/>
</dbReference>
<keyword evidence="4" id="KW-0411">Iron-sulfur</keyword>
<evidence type="ECO:0000259" key="6">
    <source>
        <dbReference type="PROSITE" id="PS51384"/>
    </source>
</evidence>
<dbReference type="SMART" id="SM00926">
    <property type="entry name" value="Molybdop_Fe4S4"/>
    <property type="match status" value="1"/>
</dbReference>
<feature type="domain" description="2Fe-2S ferredoxin-type" evidence="5">
    <location>
        <begin position="1022"/>
        <end position="1105"/>
    </location>
</feature>
<dbReference type="Gene3D" id="3.10.20.30">
    <property type="match status" value="1"/>
</dbReference>
<dbReference type="Gene3D" id="2.20.25.90">
    <property type="entry name" value="ADC-like domains"/>
    <property type="match status" value="1"/>
</dbReference>
<dbReference type="InterPro" id="IPR017927">
    <property type="entry name" value="FAD-bd_FR_type"/>
</dbReference>
<dbReference type="InterPro" id="IPR001433">
    <property type="entry name" value="OxRdtase_FAD/NAD-bd"/>
</dbReference>
<accession>A0A4Y9M7W7</accession>
<keyword evidence="2" id="KW-0479">Metal-binding</keyword>
<evidence type="ECO:0000256" key="3">
    <source>
        <dbReference type="ARBA" id="ARBA00023004"/>
    </source>
</evidence>
<dbReference type="Pfam" id="PF00384">
    <property type="entry name" value="Molybdopterin"/>
    <property type="match status" value="1"/>
</dbReference>
<dbReference type="Proteomes" id="UP000297966">
    <property type="component" value="Unassembled WGS sequence"/>
</dbReference>
<evidence type="ECO:0000256" key="4">
    <source>
        <dbReference type="ARBA" id="ARBA00023014"/>
    </source>
</evidence>
<dbReference type="SUPFAM" id="SSF54292">
    <property type="entry name" value="2Fe-2S ferredoxin-like"/>
    <property type="match status" value="1"/>
</dbReference>
<dbReference type="GO" id="GO:0018818">
    <property type="term" value="F:acetylene hydratase activity"/>
    <property type="evidence" value="ECO:0007669"/>
    <property type="project" value="InterPro"/>
</dbReference>
<dbReference type="PANTHER" id="PTHR43742">
    <property type="entry name" value="TRIMETHYLAMINE-N-OXIDE REDUCTASE"/>
    <property type="match status" value="1"/>
</dbReference>